<comment type="caution">
    <text evidence="2">The sequence shown here is derived from an EMBL/GenBank/DDBJ whole genome shotgun (WGS) entry which is preliminary data.</text>
</comment>
<accession>A0ABQ8Z467</accession>
<sequence length="240" mass="28238">MEIECITDQKYYANKTKNRPKKKKQEKSQKHKINLKNIDKLNELEKRINDVNTSNSDNTGNEKIDNNEKLESDDNNDNNENNEKQEMIERTQSVLIPTQKQFNLPNNLSPLSPKSYPYWKQYSWYNKLDQICEKDLIRLEFQSPPSSLPFQKNEDNLHKNNDNFLNIGNGISMEIEEIPNFETPNSLKSSNCSSNENSNLIFWGKNFNKDINQPSFNEDVSFNFDFFNQDSDVPPDIFFF</sequence>
<proteinExistence type="predicted"/>
<gene>
    <name evidence="2" type="ORF">M0813_14875</name>
</gene>
<feature type="compositionally biased region" description="Basic residues" evidence="1">
    <location>
        <begin position="16"/>
        <end position="34"/>
    </location>
</feature>
<protein>
    <submittedName>
        <fullName evidence="2">Uncharacterized protein</fullName>
    </submittedName>
</protein>
<evidence type="ECO:0000256" key="1">
    <source>
        <dbReference type="SAM" id="MobiDB-lite"/>
    </source>
</evidence>
<evidence type="ECO:0000313" key="2">
    <source>
        <dbReference type="EMBL" id="KAJ6251676.1"/>
    </source>
</evidence>
<evidence type="ECO:0000313" key="3">
    <source>
        <dbReference type="Proteomes" id="UP001150062"/>
    </source>
</evidence>
<keyword evidence="3" id="KW-1185">Reference proteome</keyword>
<organism evidence="2 3">
    <name type="scientific">Anaeramoeba flamelloides</name>
    <dbReference type="NCBI Taxonomy" id="1746091"/>
    <lineage>
        <taxon>Eukaryota</taxon>
        <taxon>Metamonada</taxon>
        <taxon>Anaeramoebidae</taxon>
        <taxon>Anaeramoeba</taxon>
    </lineage>
</organism>
<feature type="compositionally biased region" description="Basic and acidic residues" evidence="1">
    <location>
        <begin position="37"/>
        <end position="49"/>
    </location>
</feature>
<name>A0ABQ8Z467_9EUKA</name>
<feature type="compositionally biased region" description="Basic and acidic residues" evidence="1">
    <location>
        <begin position="60"/>
        <end position="72"/>
    </location>
</feature>
<feature type="compositionally biased region" description="Polar residues" evidence="1">
    <location>
        <begin position="50"/>
        <end position="59"/>
    </location>
</feature>
<reference evidence="2" key="1">
    <citation type="submission" date="2022-08" db="EMBL/GenBank/DDBJ databases">
        <title>Novel sulfate-reducing endosymbionts in the free-living metamonad Anaeramoeba.</title>
        <authorList>
            <person name="Jerlstrom-Hultqvist J."/>
            <person name="Cepicka I."/>
            <person name="Gallot-Lavallee L."/>
            <person name="Salas-Leiva D."/>
            <person name="Curtis B.A."/>
            <person name="Zahonova K."/>
            <person name="Pipaliya S."/>
            <person name="Dacks J."/>
            <person name="Roger A.J."/>
        </authorList>
    </citation>
    <scope>NUCLEOTIDE SEQUENCE</scope>
    <source>
        <strain evidence="2">Schooner1</strain>
    </source>
</reference>
<dbReference type="Proteomes" id="UP001150062">
    <property type="component" value="Unassembled WGS sequence"/>
</dbReference>
<feature type="region of interest" description="Disordered" evidence="1">
    <location>
        <begin position="13"/>
        <end position="81"/>
    </location>
</feature>
<dbReference type="EMBL" id="JAOAOG010000055">
    <property type="protein sequence ID" value="KAJ6251676.1"/>
    <property type="molecule type" value="Genomic_DNA"/>
</dbReference>